<evidence type="ECO:0000313" key="1">
    <source>
        <dbReference type="EMBL" id="CAH0042687.1"/>
    </source>
</evidence>
<reference evidence="1" key="1">
    <citation type="submission" date="2021-10" db="EMBL/GenBank/DDBJ databases">
        <authorList>
            <person name="Piombo E."/>
        </authorList>
    </citation>
    <scope>NUCLEOTIDE SEQUENCE</scope>
</reference>
<gene>
    <name evidence="1" type="ORF">CRHIZ90672A_00004756</name>
</gene>
<keyword evidence="2" id="KW-1185">Reference proteome</keyword>
<dbReference type="PANTHER" id="PTHR37017:SF13">
    <property type="entry name" value="AB HYDROLASE-1 DOMAIN-CONTAINING PROTEIN"/>
    <property type="match status" value="1"/>
</dbReference>
<dbReference type="EMBL" id="CABFNQ020000768">
    <property type="protein sequence ID" value="CAH0042687.1"/>
    <property type="molecule type" value="Genomic_DNA"/>
</dbReference>
<evidence type="ECO:0000313" key="2">
    <source>
        <dbReference type="Proteomes" id="UP000696573"/>
    </source>
</evidence>
<comment type="caution">
    <text evidence="1">The sequence shown here is derived from an EMBL/GenBank/DDBJ whole genome shotgun (WGS) entry which is preliminary data.</text>
</comment>
<dbReference type="InterPro" id="IPR052897">
    <property type="entry name" value="Sec-Metab_Biosynth_Hydrolase"/>
</dbReference>
<organism evidence="1 2">
    <name type="scientific">Clonostachys rhizophaga</name>
    <dbReference type="NCBI Taxonomy" id="160324"/>
    <lineage>
        <taxon>Eukaryota</taxon>
        <taxon>Fungi</taxon>
        <taxon>Dikarya</taxon>
        <taxon>Ascomycota</taxon>
        <taxon>Pezizomycotina</taxon>
        <taxon>Sordariomycetes</taxon>
        <taxon>Hypocreomycetidae</taxon>
        <taxon>Hypocreales</taxon>
        <taxon>Bionectriaceae</taxon>
        <taxon>Clonostachys</taxon>
    </lineage>
</organism>
<protein>
    <submittedName>
        <fullName evidence="1">Uncharacterized protein</fullName>
    </submittedName>
</protein>
<accession>A0A9N9W714</accession>
<sequence length="131" mass="13857">MANSTSILLLPGSFMPETVYSDVLDAVAKRGIDVRFLPLKSGSLGSGDRREPPNQGKDVIVAASSYASVPLTQSYKGLSKAEREKSGKSEGLVNIGFMPSVVPEIGQAACEVQADVQPENIIPVKGDVRQP</sequence>
<dbReference type="AlphaFoldDB" id="A0A9N9W714"/>
<dbReference type="PANTHER" id="PTHR37017">
    <property type="entry name" value="AB HYDROLASE-1 DOMAIN-CONTAINING PROTEIN-RELATED"/>
    <property type="match status" value="1"/>
</dbReference>
<name>A0A9N9W714_9HYPO</name>
<proteinExistence type="predicted"/>
<dbReference type="Proteomes" id="UP000696573">
    <property type="component" value="Unassembled WGS sequence"/>
</dbReference>
<dbReference type="OrthoDB" id="408373at2759"/>